<sequence length="77" mass="8403">MAPEVFVLLSGGLSFGVPLVFAIRELRNLRRGDGGGWRPEPRPPSPRPRPTGGSGKPLPDCLIPKPQPARPRELERV</sequence>
<keyword evidence="2" id="KW-0812">Transmembrane</keyword>
<evidence type="ECO:0000313" key="4">
    <source>
        <dbReference type="Proteomes" id="UP000660885"/>
    </source>
</evidence>
<comment type="caution">
    <text evidence="3">The sequence shown here is derived from an EMBL/GenBank/DDBJ whole genome shotgun (WGS) entry which is preliminary data.</text>
</comment>
<name>A0ABS1U0J7_9PROT</name>
<accession>A0ABS1U0J7</accession>
<reference evidence="3 4" key="1">
    <citation type="submission" date="2021-01" db="EMBL/GenBank/DDBJ databases">
        <title>Belnapia mucosa sp. nov. and Belnapia arida sp. nov., isolated from the Tabernas Desert (Almeria, Spain).</title>
        <authorList>
            <person name="Molina-Menor E."/>
            <person name="Vidal-Verdu A."/>
            <person name="Calonge A."/>
            <person name="Satari L."/>
            <person name="Pereto J."/>
            <person name="Porcar M."/>
        </authorList>
    </citation>
    <scope>NUCLEOTIDE SEQUENCE [LARGE SCALE GENOMIC DNA]</scope>
    <source>
        <strain evidence="3 4">T18</strain>
    </source>
</reference>
<organism evidence="3 4">
    <name type="scientific">Belnapia arida</name>
    <dbReference type="NCBI Taxonomy" id="2804533"/>
    <lineage>
        <taxon>Bacteria</taxon>
        <taxon>Pseudomonadati</taxon>
        <taxon>Pseudomonadota</taxon>
        <taxon>Alphaproteobacteria</taxon>
        <taxon>Acetobacterales</taxon>
        <taxon>Roseomonadaceae</taxon>
        <taxon>Belnapia</taxon>
    </lineage>
</organism>
<keyword evidence="4" id="KW-1185">Reference proteome</keyword>
<feature type="region of interest" description="Disordered" evidence="1">
    <location>
        <begin position="30"/>
        <end position="77"/>
    </location>
</feature>
<proteinExistence type="predicted"/>
<keyword evidence="2" id="KW-0472">Membrane</keyword>
<dbReference type="EMBL" id="JAETWB010000001">
    <property type="protein sequence ID" value="MBL6076841.1"/>
    <property type="molecule type" value="Genomic_DNA"/>
</dbReference>
<dbReference type="Proteomes" id="UP000660885">
    <property type="component" value="Unassembled WGS sequence"/>
</dbReference>
<keyword evidence="2" id="KW-1133">Transmembrane helix</keyword>
<protein>
    <submittedName>
        <fullName evidence="3">Uncharacterized protein</fullName>
    </submittedName>
</protein>
<evidence type="ECO:0000313" key="3">
    <source>
        <dbReference type="EMBL" id="MBL6076841.1"/>
    </source>
</evidence>
<evidence type="ECO:0000256" key="2">
    <source>
        <dbReference type="SAM" id="Phobius"/>
    </source>
</evidence>
<evidence type="ECO:0000256" key="1">
    <source>
        <dbReference type="SAM" id="MobiDB-lite"/>
    </source>
</evidence>
<feature type="transmembrane region" description="Helical" evidence="2">
    <location>
        <begin position="6"/>
        <end position="23"/>
    </location>
</feature>
<dbReference type="RefSeq" id="WP_202830003.1">
    <property type="nucleotide sequence ID" value="NZ_JAETWB010000001.1"/>
</dbReference>
<gene>
    <name evidence="3" type="ORF">JMJ56_02410</name>
</gene>